<keyword evidence="1" id="KW-0812">Transmembrane</keyword>
<dbReference type="EMBL" id="BTRK01000003">
    <property type="protein sequence ID" value="GMR39741.1"/>
    <property type="molecule type" value="Genomic_DNA"/>
</dbReference>
<feature type="domain" description="PDZ" evidence="2">
    <location>
        <begin position="63"/>
        <end position="125"/>
    </location>
</feature>
<proteinExistence type="predicted"/>
<keyword evidence="1" id="KW-1133">Transmembrane helix</keyword>
<dbReference type="InterPro" id="IPR036034">
    <property type="entry name" value="PDZ_sf"/>
</dbReference>
<evidence type="ECO:0000313" key="3">
    <source>
        <dbReference type="EMBL" id="GMR39741.1"/>
    </source>
</evidence>
<evidence type="ECO:0000256" key="1">
    <source>
        <dbReference type="SAM" id="Phobius"/>
    </source>
</evidence>
<dbReference type="SUPFAM" id="SSF50156">
    <property type="entry name" value="PDZ domain-like"/>
    <property type="match status" value="1"/>
</dbReference>
<dbReference type="AlphaFoldDB" id="A0AAN5CF92"/>
<keyword evidence="1" id="KW-0472">Membrane</keyword>
<feature type="transmembrane region" description="Helical" evidence="1">
    <location>
        <begin position="19"/>
        <end position="40"/>
    </location>
</feature>
<accession>A0AAN5CF92</accession>
<comment type="caution">
    <text evidence="3">The sequence shown here is derived from an EMBL/GenBank/DDBJ whole genome shotgun (WGS) entry which is preliminary data.</text>
</comment>
<organism evidence="3 4">
    <name type="scientific">Pristionchus mayeri</name>
    <dbReference type="NCBI Taxonomy" id="1317129"/>
    <lineage>
        <taxon>Eukaryota</taxon>
        <taxon>Metazoa</taxon>
        <taxon>Ecdysozoa</taxon>
        <taxon>Nematoda</taxon>
        <taxon>Chromadorea</taxon>
        <taxon>Rhabditida</taxon>
        <taxon>Rhabditina</taxon>
        <taxon>Diplogasteromorpha</taxon>
        <taxon>Diplogasteroidea</taxon>
        <taxon>Neodiplogasteridae</taxon>
        <taxon>Pristionchus</taxon>
    </lineage>
</organism>
<protein>
    <recommendedName>
        <fullName evidence="2">PDZ domain-containing protein</fullName>
    </recommendedName>
</protein>
<name>A0AAN5CF92_9BILA</name>
<dbReference type="PANTHER" id="PTHR14063">
    <property type="entry name" value="PROTEIN LIN-7 HOMOLOG"/>
    <property type="match status" value="1"/>
</dbReference>
<reference evidence="4" key="1">
    <citation type="submission" date="2022-10" db="EMBL/GenBank/DDBJ databases">
        <title>Genome assembly of Pristionchus species.</title>
        <authorList>
            <person name="Yoshida K."/>
            <person name="Sommer R.J."/>
        </authorList>
    </citation>
    <scope>NUCLEOTIDE SEQUENCE [LARGE SCALE GENOMIC DNA]</scope>
    <source>
        <strain evidence="4">RS5460</strain>
    </source>
</reference>
<dbReference type="PROSITE" id="PS50106">
    <property type="entry name" value="PDZ"/>
    <property type="match status" value="1"/>
</dbReference>
<gene>
    <name evidence="3" type="ORF">PMAYCL1PPCAC_09936</name>
</gene>
<sequence>AIISMIAILNLQQFMTVSFFSSLVVNVIVIGIECFDVFFVKYTEPRLVCLNNVDGYYGFKDNGYSFKRTINEVTPGSQAELQGLKVGDDILRVNGVDLFSIESRVVTQLMKTRKNEVEMIVRSKK</sequence>
<dbReference type="InterPro" id="IPR001478">
    <property type="entry name" value="PDZ"/>
</dbReference>
<dbReference type="Proteomes" id="UP001328107">
    <property type="component" value="Unassembled WGS sequence"/>
</dbReference>
<evidence type="ECO:0000259" key="2">
    <source>
        <dbReference type="PROSITE" id="PS50106"/>
    </source>
</evidence>
<evidence type="ECO:0000313" key="4">
    <source>
        <dbReference type="Proteomes" id="UP001328107"/>
    </source>
</evidence>
<keyword evidence="4" id="KW-1185">Reference proteome</keyword>
<dbReference type="Pfam" id="PF00595">
    <property type="entry name" value="PDZ"/>
    <property type="match status" value="1"/>
</dbReference>
<dbReference type="InterPro" id="IPR051109">
    <property type="entry name" value="MAM_complex_regulator"/>
</dbReference>
<feature type="non-terminal residue" evidence="3">
    <location>
        <position position="1"/>
    </location>
</feature>
<dbReference type="Gene3D" id="2.30.42.10">
    <property type="match status" value="1"/>
</dbReference>
<dbReference type="SMART" id="SM00228">
    <property type="entry name" value="PDZ"/>
    <property type="match status" value="1"/>
</dbReference>